<dbReference type="RefSeq" id="WP_045248869.1">
    <property type="nucleotide sequence ID" value="NZ_CP099706.1"/>
</dbReference>
<reference evidence="2 3" key="1">
    <citation type="submission" date="2015-02" db="EMBL/GenBank/DDBJ databases">
        <title>Draft genome sequences of ten Microbacterium spp. with emphasis on heavy metal contaminated environments.</title>
        <authorList>
            <person name="Corretto E."/>
        </authorList>
    </citation>
    <scope>NUCLEOTIDE SEQUENCE [LARGE SCALE GENOMIC DNA]</scope>
    <source>
        <strain evidence="2 3">DSM 23848</strain>
    </source>
</reference>
<dbReference type="Proteomes" id="UP000033448">
    <property type="component" value="Unassembled WGS sequence"/>
</dbReference>
<dbReference type="Pfam" id="PF01547">
    <property type="entry name" value="SBP_bac_1"/>
    <property type="match status" value="1"/>
</dbReference>
<dbReference type="InterPro" id="IPR050490">
    <property type="entry name" value="Bact_solute-bd_prot1"/>
</dbReference>
<dbReference type="OrthoDB" id="2510110at2"/>
<evidence type="ECO:0000256" key="1">
    <source>
        <dbReference type="SAM" id="SignalP"/>
    </source>
</evidence>
<sequence>MKTDTQRTRRVVMAALGGVTAIGLLAGCGSSTPGQAAGGGGDSGGKTTIEFWHRTFTPPENAWYKDIVKKFNAAQDKIVVKDTEIPADAWDQKMKAAQAAGKAPDIYTHSGSIQDAVNAGQLYDLGKVVDKSKLDEIIDSAKSVSEIGGTYYAYPLLQEAQTVLFWNKDMLAKAGVDTDKAPATWDDLLADCAKIQPTLAQGQYCISPASDAITFAWSTVGQQYNFAGHTALTDDWSKPDIDNAAYRDLMSKYKELWDKGYMPKQALAAYVEGKDFGQKKVAFKVSGSWMMSEIGSDYPDLLTKTGIGAFPNASNADGRTATTLGNFKWVIDAKSKNAEAAGKFLEWSLAGDPKNLVPFFVNTQFTKVPVRKSVQEAVAKDEAAAKAPWSTVIVNDIAPTAIPEPTYPWDVSLAVGTAMESVMKGAKSPDDAISTANAAIEKVIQSQGLPGKAPKK</sequence>
<organism evidence="2 3">
    <name type="scientific">Microbacterium azadirachtae</name>
    <dbReference type="NCBI Taxonomy" id="582680"/>
    <lineage>
        <taxon>Bacteria</taxon>
        <taxon>Bacillati</taxon>
        <taxon>Actinomycetota</taxon>
        <taxon>Actinomycetes</taxon>
        <taxon>Micrococcales</taxon>
        <taxon>Microbacteriaceae</taxon>
        <taxon>Microbacterium</taxon>
    </lineage>
</organism>
<accession>A0A0F0LK64</accession>
<keyword evidence="1" id="KW-0732">Signal</keyword>
<feature type="chain" id="PRO_5002445220" evidence="1">
    <location>
        <begin position="37"/>
        <end position="456"/>
    </location>
</feature>
<dbReference type="AlphaFoldDB" id="A0A0F0LK64"/>
<proteinExistence type="predicted"/>
<name>A0A0F0LK64_9MICO</name>
<dbReference type="PROSITE" id="PS51257">
    <property type="entry name" value="PROKAR_LIPOPROTEIN"/>
    <property type="match status" value="1"/>
</dbReference>
<evidence type="ECO:0000313" key="2">
    <source>
        <dbReference type="EMBL" id="KJL33602.1"/>
    </source>
</evidence>
<dbReference type="SUPFAM" id="SSF53850">
    <property type="entry name" value="Periplasmic binding protein-like II"/>
    <property type="match status" value="1"/>
</dbReference>
<dbReference type="CDD" id="cd13585">
    <property type="entry name" value="PBP2_TMBP_like"/>
    <property type="match status" value="1"/>
</dbReference>
<gene>
    <name evidence="2" type="ORF">RL72_00113</name>
</gene>
<dbReference type="EMBL" id="JYIT01000034">
    <property type="protein sequence ID" value="KJL33602.1"/>
    <property type="molecule type" value="Genomic_DNA"/>
</dbReference>
<dbReference type="Gene3D" id="3.40.190.10">
    <property type="entry name" value="Periplasmic binding protein-like II"/>
    <property type="match status" value="1"/>
</dbReference>
<dbReference type="InterPro" id="IPR006311">
    <property type="entry name" value="TAT_signal"/>
</dbReference>
<keyword evidence="3" id="KW-1185">Reference proteome</keyword>
<comment type="caution">
    <text evidence="2">The sequence shown here is derived from an EMBL/GenBank/DDBJ whole genome shotgun (WGS) entry which is preliminary data.</text>
</comment>
<dbReference type="PROSITE" id="PS51318">
    <property type="entry name" value="TAT"/>
    <property type="match status" value="1"/>
</dbReference>
<dbReference type="PANTHER" id="PTHR43649:SF12">
    <property type="entry name" value="DIACETYLCHITOBIOSE BINDING PROTEIN DASA"/>
    <property type="match status" value="1"/>
</dbReference>
<feature type="signal peptide" evidence="1">
    <location>
        <begin position="1"/>
        <end position="36"/>
    </location>
</feature>
<protein>
    <submittedName>
        <fullName evidence="2">Glycerol-3-phosphate transporter periplasmic binding protein</fullName>
    </submittedName>
</protein>
<dbReference type="PANTHER" id="PTHR43649">
    <property type="entry name" value="ARABINOSE-BINDING PROTEIN-RELATED"/>
    <property type="match status" value="1"/>
</dbReference>
<dbReference type="InterPro" id="IPR006059">
    <property type="entry name" value="SBP"/>
</dbReference>
<dbReference type="PATRIC" id="fig|582680.7.peg.127"/>
<evidence type="ECO:0000313" key="3">
    <source>
        <dbReference type="Proteomes" id="UP000033448"/>
    </source>
</evidence>